<feature type="region of interest" description="Disordered" evidence="1">
    <location>
        <begin position="792"/>
        <end position="819"/>
    </location>
</feature>
<gene>
    <name evidence="5" type="ORF">FHR34_006649</name>
</gene>
<feature type="domain" description="GTPase-associated protein 1 N-terminal" evidence="2">
    <location>
        <begin position="3"/>
        <end position="136"/>
    </location>
</feature>
<dbReference type="RefSeq" id="WP_184943980.1">
    <property type="nucleotide sequence ID" value="NZ_JACHJV010000002.1"/>
</dbReference>
<evidence type="ECO:0000256" key="1">
    <source>
        <dbReference type="SAM" id="MobiDB-lite"/>
    </source>
</evidence>
<dbReference type="InterPro" id="IPR049532">
    <property type="entry name" value="GAP1-like_C"/>
</dbReference>
<dbReference type="InterPro" id="IPR045402">
    <property type="entry name" value="GAP1-N2"/>
</dbReference>
<proteinExistence type="predicted"/>
<feature type="domain" description="GTPase-associated protein 1 middle" evidence="3">
    <location>
        <begin position="150"/>
        <end position="247"/>
    </location>
</feature>
<accession>A0A7W7VZB3</accession>
<organism evidence="5 6">
    <name type="scientific">Kitasatospora kifunensis</name>
    <name type="common">Streptomyces kifunensis</name>
    <dbReference type="NCBI Taxonomy" id="58351"/>
    <lineage>
        <taxon>Bacteria</taxon>
        <taxon>Bacillati</taxon>
        <taxon>Actinomycetota</taxon>
        <taxon>Actinomycetes</taxon>
        <taxon>Kitasatosporales</taxon>
        <taxon>Streptomycetaceae</taxon>
        <taxon>Kitasatospora</taxon>
    </lineage>
</organism>
<comment type="caution">
    <text evidence="5">The sequence shown here is derived from an EMBL/GenBank/DDBJ whole genome shotgun (WGS) entry which is preliminary data.</text>
</comment>
<evidence type="ECO:0000313" key="5">
    <source>
        <dbReference type="EMBL" id="MBB4927554.1"/>
    </source>
</evidence>
<dbReference type="InterPro" id="IPR045401">
    <property type="entry name" value="GAP1-M"/>
</dbReference>
<feature type="domain" description="GTPase-associated protein 1-like C-terminal" evidence="4">
    <location>
        <begin position="275"/>
        <end position="780"/>
    </location>
</feature>
<dbReference type="Pfam" id="PF20013">
    <property type="entry name" value="GAP1-N2"/>
    <property type="match status" value="1"/>
</dbReference>
<dbReference type="EMBL" id="JACHJV010000002">
    <property type="protein sequence ID" value="MBB4927554.1"/>
    <property type="molecule type" value="Genomic_DNA"/>
</dbReference>
<dbReference type="Pfam" id="PF20014">
    <property type="entry name" value="GAP1-M"/>
    <property type="match status" value="1"/>
</dbReference>
<keyword evidence="6" id="KW-1185">Reference proteome</keyword>
<evidence type="ECO:0000313" key="6">
    <source>
        <dbReference type="Proteomes" id="UP000540506"/>
    </source>
</evidence>
<dbReference type="Proteomes" id="UP000540506">
    <property type="component" value="Unassembled WGS sequence"/>
</dbReference>
<name>A0A7W7VZB3_KITKI</name>
<dbReference type="AlphaFoldDB" id="A0A7W7VZB3"/>
<evidence type="ECO:0000259" key="3">
    <source>
        <dbReference type="Pfam" id="PF20014"/>
    </source>
</evidence>
<sequence length="819" mass="90338">MAFQQLYYTSCEHGLSGYAGYQFNAVTPEVSAETMRQVEALTAYEPPRSLLNSQTPQELARCPVNLVHVPGSPCLSARVGYVGRDSARRFGNYFVHALSTADFGHDGGGRLGIELWDSPLWRSTPVESTQLPELTSVPPGPLSRPAVGRFLREHPHGELLGPLLAATLDALAHERTVLLVEHDSDRVAHWFAALCYLLPPPLARQLSFATYLHRPDRARLHLVGTVPEIRIDLGPDQQDAFHLLDLVQGRVPQLPTHPLVRLLARIDLPAARIFWARTEEYLLGDEQVADDWHGPAAATAAAGGTPLTQQDITAVIAWLKRADWLPDPAVGAVIGNLHRQQRLSREQLAELIRTARAAGLPALTQQLTGEVVEHDLLLFRDGSPQALELVPITDPQQRTQTTALWLTLFQAAHGSAALRLLAWADGAGLTPPEPELARHGARITEQLLATAVTANSLAGLAQPLSAAVQRWPGFRLGLVDAVLRLEGGRPGQFREVLRMLPAELITAEDLAGRRALLEDFLVVRVERRPQLAVQALLEILRLRGTGLLDLVLLQSLWPGSGNRWSHSEALALLPRLAPDLRWDAGARQWLAATVLREVPGALELANFLLLSEMLAVPARDSWLTNDAKRCVGYTMELQRLLEQAQSADRLAKLLDRPPPEHWLPAWALLRRRLPRALADRMVLDPIATGALLGELDQLDQRTTHAYLTLLNEQTRRVGRATPASPPLISHLAAISCTPLAEEPRALVKATLEHARDHWPAADLARLVRTLEPVHQLWAEHLARALAQRQPTVGQRVTSWLPGRRRQPDGTRPAPQTPEE</sequence>
<protein>
    <submittedName>
        <fullName evidence="5">Uncharacterized protein</fullName>
    </submittedName>
</protein>
<evidence type="ECO:0000259" key="2">
    <source>
        <dbReference type="Pfam" id="PF20013"/>
    </source>
</evidence>
<evidence type="ECO:0000259" key="4">
    <source>
        <dbReference type="Pfam" id="PF20052"/>
    </source>
</evidence>
<dbReference type="Pfam" id="PF20052">
    <property type="entry name" value="GAP1-C"/>
    <property type="match status" value="1"/>
</dbReference>
<reference evidence="5 6" key="1">
    <citation type="submission" date="2020-08" db="EMBL/GenBank/DDBJ databases">
        <title>Sequencing the genomes of 1000 actinobacteria strains.</title>
        <authorList>
            <person name="Klenk H.-P."/>
        </authorList>
    </citation>
    <scope>NUCLEOTIDE SEQUENCE [LARGE SCALE GENOMIC DNA]</scope>
    <source>
        <strain evidence="5 6">DSM 41654</strain>
    </source>
</reference>